<dbReference type="AlphaFoldDB" id="A0A6P3XY50"/>
<evidence type="ECO:0000256" key="6">
    <source>
        <dbReference type="ARBA" id="ARBA00023125"/>
    </source>
</evidence>
<keyword evidence="6" id="KW-0238">DNA-binding</keyword>
<evidence type="ECO:0000259" key="10">
    <source>
        <dbReference type="PROSITE" id="PS50162"/>
    </source>
</evidence>
<dbReference type="GO" id="GO:0005657">
    <property type="term" value="C:replication fork"/>
    <property type="evidence" value="ECO:0007669"/>
    <property type="project" value="TreeGrafter"/>
</dbReference>
<dbReference type="CDD" id="cd19489">
    <property type="entry name" value="Rad51D"/>
    <property type="match status" value="1"/>
</dbReference>
<dbReference type="GO" id="GO:0140664">
    <property type="term" value="F:ATP-dependent DNA damage sensor activity"/>
    <property type="evidence" value="ECO:0007669"/>
    <property type="project" value="InterPro"/>
</dbReference>
<keyword evidence="7" id="KW-0233">DNA recombination</keyword>
<keyword evidence="4" id="KW-0227">DNA damage</keyword>
<name>A0A6P3XY50_DINQU</name>
<keyword evidence="9" id="KW-0539">Nucleus</keyword>
<dbReference type="GO" id="GO:0005524">
    <property type="term" value="F:ATP binding"/>
    <property type="evidence" value="ECO:0007669"/>
    <property type="project" value="UniProtKB-KW"/>
</dbReference>
<comment type="similarity">
    <text evidence="2">Belongs to the RecA family. RAD51 subfamily.</text>
</comment>
<dbReference type="PANTHER" id="PTHR46457:SF1">
    <property type="entry name" value="DNA REPAIR PROTEIN RAD51 HOMOLOG 4"/>
    <property type="match status" value="1"/>
</dbReference>
<evidence type="ECO:0000313" key="12">
    <source>
        <dbReference type="RefSeq" id="XP_014482899.1"/>
    </source>
</evidence>
<evidence type="ECO:0000256" key="8">
    <source>
        <dbReference type="ARBA" id="ARBA00023204"/>
    </source>
</evidence>
<dbReference type="GO" id="GO:0000723">
    <property type="term" value="P:telomere maintenance"/>
    <property type="evidence" value="ECO:0007669"/>
    <property type="project" value="TreeGrafter"/>
</dbReference>
<dbReference type="OrthoDB" id="336321at2759"/>
<reference evidence="12" key="1">
    <citation type="submission" date="2025-08" db="UniProtKB">
        <authorList>
            <consortium name="RefSeq"/>
        </authorList>
    </citation>
    <scope>IDENTIFICATION</scope>
</reference>
<dbReference type="SUPFAM" id="SSF52540">
    <property type="entry name" value="P-loop containing nucleoside triphosphate hydrolases"/>
    <property type="match status" value="1"/>
</dbReference>
<evidence type="ECO:0000256" key="4">
    <source>
        <dbReference type="ARBA" id="ARBA00022763"/>
    </source>
</evidence>
<dbReference type="InterPro" id="IPR020588">
    <property type="entry name" value="RecA_ATP-bd"/>
</dbReference>
<dbReference type="GO" id="GO:0005815">
    <property type="term" value="C:microtubule organizing center"/>
    <property type="evidence" value="ECO:0007669"/>
    <property type="project" value="TreeGrafter"/>
</dbReference>
<evidence type="ECO:0000256" key="7">
    <source>
        <dbReference type="ARBA" id="ARBA00023172"/>
    </source>
</evidence>
<dbReference type="PANTHER" id="PTHR46457">
    <property type="entry name" value="DNA REPAIR PROTEIN RAD51 HOMOLOG 4"/>
    <property type="match status" value="1"/>
</dbReference>
<evidence type="ECO:0000256" key="3">
    <source>
        <dbReference type="ARBA" id="ARBA00022741"/>
    </source>
</evidence>
<dbReference type="GO" id="GO:0000724">
    <property type="term" value="P:double-strand break repair via homologous recombination"/>
    <property type="evidence" value="ECO:0007669"/>
    <property type="project" value="TreeGrafter"/>
</dbReference>
<dbReference type="RefSeq" id="XP_014482899.1">
    <property type="nucleotide sequence ID" value="XM_014627413.1"/>
</dbReference>
<evidence type="ECO:0000256" key="5">
    <source>
        <dbReference type="ARBA" id="ARBA00022840"/>
    </source>
</evidence>
<dbReference type="GO" id="GO:0007131">
    <property type="term" value="P:reciprocal meiotic recombination"/>
    <property type="evidence" value="ECO:0007669"/>
    <property type="project" value="TreeGrafter"/>
</dbReference>
<protein>
    <submittedName>
        <fullName evidence="12">DNA repair protein RAD51 homolog 4-like</fullName>
    </submittedName>
</protein>
<dbReference type="Pfam" id="PF21794">
    <property type="entry name" value="RAD51D_N"/>
    <property type="match status" value="1"/>
</dbReference>
<feature type="domain" description="RecA family profile 1" evidence="10">
    <location>
        <begin position="76"/>
        <end position="252"/>
    </location>
</feature>
<dbReference type="GO" id="GO:0033063">
    <property type="term" value="C:Rad51B-Rad51C-Rad51D-XRCC2 complex"/>
    <property type="evidence" value="ECO:0007669"/>
    <property type="project" value="TreeGrafter"/>
</dbReference>
<keyword evidence="3" id="KW-0547">Nucleotide-binding</keyword>
<dbReference type="InterPro" id="IPR013632">
    <property type="entry name" value="Rad51_C"/>
</dbReference>
<dbReference type="InterPro" id="IPR051988">
    <property type="entry name" value="HRR_RAD51_Paralog"/>
</dbReference>
<evidence type="ECO:0000256" key="1">
    <source>
        <dbReference type="ARBA" id="ARBA00004123"/>
    </source>
</evidence>
<dbReference type="InterPro" id="IPR048943">
    <property type="entry name" value="RAD51D_N"/>
</dbReference>
<keyword evidence="11" id="KW-1185">Reference proteome</keyword>
<dbReference type="GO" id="GO:0003697">
    <property type="term" value="F:single-stranded DNA binding"/>
    <property type="evidence" value="ECO:0007669"/>
    <property type="project" value="TreeGrafter"/>
</dbReference>
<gene>
    <name evidence="12" type="primary">LOC106748667</name>
</gene>
<evidence type="ECO:0000256" key="9">
    <source>
        <dbReference type="ARBA" id="ARBA00023242"/>
    </source>
</evidence>
<dbReference type="GeneID" id="106748667"/>
<dbReference type="InterPro" id="IPR047323">
    <property type="entry name" value="Rad51D_C"/>
</dbReference>
<comment type="subcellular location">
    <subcellularLocation>
        <location evidence="1">Nucleus</location>
    </subcellularLocation>
</comment>
<dbReference type="KEGG" id="dqu:106748667"/>
<keyword evidence="5" id="KW-0067">ATP-binding</keyword>
<evidence type="ECO:0000313" key="11">
    <source>
        <dbReference type="Proteomes" id="UP000515204"/>
    </source>
</evidence>
<keyword evidence="8" id="KW-0234">DNA repair</keyword>
<dbReference type="GO" id="GO:0000400">
    <property type="term" value="F:four-way junction DNA binding"/>
    <property type="evidence" value="ECO:0007669"/>
    <property type="project" value="TreeGrafter"/>
</dbReference>
<accession>A0A6P3XY50</accession>
<proteinExistence type="inferred from homology"/>
<dbReference type="PROSITE" id="PS50162">
    <property type="entry name" value="RECA_2"/>
    <property type="match status" value="1"/>
</dbReference>
<sequence>MVKLNASVHPNLSETVTENLRRKNVATTVDFVAADSVELTITTGFSHTEILQIKQHILKEFGYTKKNALELFIAEKKDVIPTGVTCLDDLLKGGLCPGYLCELCGSSSSGKTQLCLTIVANAAATQSDIVAWYFDTKKDFSRLRYEEILEARNFGQEIIKEALQRTKVCYVHSFSELMQDLRQLLTLYKTEQYSLKEKRFLVIIDSLPAIIFETRQMRQKTYESVYQLDELAEVCRFLTFECRAAVVTVNAISRWNSTNEAEPMEVTPALGKYWIPIPATRLLLARQRQSEARKITVLRDPRVKWKDSCTVVVSDAGVTSR</sequence>
<dbReference type="GO" id="GO:0042148">
    <property type="term" value="P:DNA strand invasion"/>
    <property type="evidence" value="ECO:0007669"/>
    <property type="project" value="TreeGrafter"/>
</dbReference>
<dbReference type="InterPro" id="IPR027417">
    <property type="entry name" value="P-loop_NTPase"/>
</dbReference>
<dbReference type="CTD" id="5892"/>
<dbReference type="Pfam" id="PF08423">
    <property type="entry name" value="Rad51"/>
    <property type="match status" value="1"/>
</dbReference>
<organism evidence="11 12">
    <name type="scientific">Dinoponera quadriceps</name>
    <name type="common">South American ant</name>
    <dbReference type="NCBI Taxonomy" id="609295"/>
    <lineage>
        <taxon>Eukaryota</taxon>
        <taxon>Metazoa</taxon>
        <taxon>Ecdysozoa</taxon>
        <taxon>Arthropoda</taxon>
        <taxon>Hexapoda</taxon>
        <taxon>Insecta</taxon>
        <taxon>Pterygota</taxon>
        <taxon>Neoptera</taxon>
        <taxon>Endopterygota</taxon>
        <taxon>Hymenoptera</taxon>
        <taxon>Apocrita</taxon>
        <taxon>Aculeata</taxon>
        <taxon>Formicoidea</taxon>
        <taxon>Formicidae</taxon>
        <taxon>Ponerinae</taxon>
        <taxon>Ponerini</taxon>
        <taxon>Dinoponera</taxon>
    </lineage>
</organism>
<evidence type="ECO:0000256" key="2">
    <source>
        <dbReference type="ARBA" id="ARBA00007095"/>
    </source>
</evidence>
<dbReference type="Gene3D" id="3.40.50.300">
    <property type="entry name" value="P-loop containing nucleotide triphosphate hydrolases"/>
    <property type="match status" value="1"/>
</dbReference>
<dbReference type="Proteomes" id="UP000515204">
    <property type="component" value="Unplaced"/>
</dbReference>